<dbReference type="InterPro" id="IPR023298">
    <property type="entry name" value="ATPase_P-typ_TM_dom_sf"/>
</dbReference>
<accession>A0A315EMN0</accession>
<keyword evidence="5 12" id="KW-0547">Nucleotide-binding</keyword>
<dbReference type="EMBL" id="NESP01000001">
    <property type="protein sequence ID" value="PUE59140.1"/>
    <property type="molecule type" value="Genomic_DNA"/>
</dbReference>
<dbReference type="Gene3D" id="2.70.150.10">
    <property type="entry name" value="Calcium-transporting ATPase, cytoplasmic transduction domain A"/>
    <property type="match status" value="1"/>
</dbReference>
<reference evidence="14 15" key="1">
    <citation type="submission" date="2017-04" db="EMBL/GenBank/DDBJ databases">
        <title>Unexpected and diverse lifestyles within the genus Limnohabitans.</title>
        <authorList>
            <person name="Kasalicky V."/>
            <person name="Mehrshad M."/>
            <person name="Andrei S.-A."/>
            <person name="Salcher M."/>
            <person name="Kratochvilova H."/>
            <person name="Simek K."/>
            <person name="Ghai R."/>
        </authorList>
    </citation>
    <scope>NUCLEOTIDE SEQUENCE [LARGE SCALE GENOMIC DNA]</scope>
    <source>
        <strain evidence="14 15">MWH-C5</strain>
    </source>
</reference>
<comment type="similarity">
    <text evidence="2 12">Belongs to the cation transport ATPase (P-type) (TC 3.A.3) family. Type IB subfamily.</text>
</comment>
<comment type="subcellular location">
    <subcellularLocation>
        <location evidence="12">Cell membrane</location>
    </subcellularLocation>
    <subcellularLocation>
        <location evidence="1">Membrane</location>
        <topology evidence="1">Multi-pass membrane protein</topology>
    </subcellularLocation>
</comment>
<dbReference type="InterPro" id="IPR008250">
    <property type="entry name" value="ATPase_P-typ_transduc_dom_A_sf"/>
</dbReference>
<dbReference type="Gene3D" id="3.30.70.100">
    <property type="match status" value="1"/>
</dbReference>
<comment type="catalytic activity">
    <reaction evidence="11">
        <text>Zn(2+)(in) + ATP + H2O = Zn(2+)(out) + ADP + phosphate + H(+)</text>
        <dbReference type="Rhea" id="RHEA:20621"/>
        <dbReference type="ChEBI" id="CHEBI:15377"/>
        <dbReference type="ChEBI" id="CHEBI:15378"/>
        <dbReference type="ChEBI" id="CHEBI:29105"/>
        <dbReference type="ChEBI" id="CHEBI:30616"/>
        <dbReference type="ChEBI" id="CHEBI:43474"/>
        <dbReference type="ChEBI" id="CHEBI:456216"/>
        <dbReference type="EC" id="7.2.2.12"/>
    </reaction>
</comment>
<dbReference type="SFLD" id="SFLDF00027">
    <property type="entry name" value="p-type_atpase"/>
    <property type="match status" value="1"/>
</dbReference>
<dbReference type="Proteomes" id="UP000251341">
    <property type="component" value="Unassembled WGS sequence"/>
</dbReference>
<dbReference type="GO" id="GO:0046872">
    <property type="term" value="F:metal ion binding"/>
    <property type="evidence" value="ECO:0007669"/>
    <property type="project" value="UniProtKB-KW"/>
</dbReference>
<dbReference type="InterPro" id="IPR044492">
    <property type="entry name" value="P_typ_ATPase_HD_dom"/>
</dbReference>
<dbReference type="GO" id="GO:0016463">
    <property type="term" value="F:P-type zinc transporter activity"/>
    <property type="evidence" value="ECO:0007669"/>
    <property type="project" value="UniProtKB-EC"/>
</dbReference>
<evidence type="ECO:0000256" key="11">
    <source>
        <dbReference type="ARBA" id="ARBA00047308"/>
    </source>
</evidence>
<dbReference type="GO" id="GO:0015086">
    <property type="term" value="F:cadmium ion transmembrane transporter activity"/>
    <property type="evidence" value="ECO:0007669"/>
    <property type="project" value="TreeGrafter"/>
</dbReference>
<dbReference type="SUPFAM" id="SSF55008">
    <property type="entry name" value="HMA, heavy metal-associated domain"/>
    <property type="match status" value="1"/>
</dbReference>
<dbReference type="GO" id="GO:0005524">
    <property type="term" value="F:ATP binding"/>
    <property type="evidence" value="ECO:0007669"/>
    <property type="project" value="UniProtKB-UniRule"/>
</dbReference>
<dbReference type="InterPro" id="IPR023299">
    <property type="entry name" value="ATPase_P-typ_cyto_dom_N"/>
</dbReference>
<dbReference type="Pfam" id="PF00403">
    <property type="entry name" value="HMA"/>
    <property type="match status" value="1"/>
</dbReference>
<gene>
    <name evidence="14" type="ORF">B9Z44_05880</name>
</gene>
<dbReference type="CDD" id="cd00371">
    <property type="entry name" value="HMA"/>
    <property type="match status" value="1"/>
</dbReference>
<dbReference type="NCBIfam" id="TIGR01494">
    <property type="entry name" value="ATPase_P-type"/>
    <property type="match status" value="1"/>
</dbReference>
<feature type="transmembrane region" description="Helical" evidence="12">
    <location>
        <begin position="151"/>
        <end position="171"/>
    </location>
</feature>
<dbReference type="InterPro" id="IPR059000">
    <property type="entry name" value="ATPase_P-type_domA"/>
</dbReference>
<dbReference type="InterPro" id="IPR018303">
    <property type="entry name" value="ATPase_P-typ_P_site"/>
</dbReference>
<dbReference type="SUPFAM" id="SSF56784">
    <property type="entry name" value="HAD-like"/>
    <property type="match status" value="1"/>
</dbReference>
<dbReference type="AlphaFoldDB" id="A0A315EMN0"/>
<dbReference type="NCBIfam" id="TIGR01511">
    <property type="entry name" value="ATPase-IB1_Cu"/>
    <property type="match status" value="1"/>
</dbReference>
<dbReference type="EC" id="7.2.2.12" evidence="10"/>
<organism evidence="14 15">
    <name type="scientific">Limnohabitans curvus</name>
    <dbReference type="NCBI Taxonomy" id="323423"/>
    <lineage>
        <taxon>Bacteria</taxon>
        <taxon>Pseudomonadati</taxon>
        <taxon>Pseudomonadota</taxon>
        <taxon>Betaproteobacteria</taxon>
        <taxon>Burkholderiales</taxon>
        <taxon>Comamonadaceae</taxon>
        <taxon>Limnohabitans</taxon>
    </lineage>
</organism>
<feature type="transmembrane region" description="Helical" evidence="12">
    <location>
        <begin position="717"/>
        <end position="738"/>
    </location>
</feature>
<evidence type="ECO:0000256" key="12">
    <source>
        <dbReference type="RuleBase" id="RU362081"/>
    </source>
</evidence>
<dbReference type="InterPro" id="IPR001757">
    <property type="entry name" value="P_typ_ATPase"/>
</dbReference>
<dbReference type="FunFam" id="2.70.150.10:FF:000002">
    <property type="entry name" value="Copper-transporting ATPase 1, putative"/>
    <property type="match status" value="1"/>
</dbReference>
<keyword evidence="12" id="KW-1003">Cell membrane</keyword>
<dbReference type="InterPro" id="IPR036412">
    <property type="entry name" value="HAD-like_sf"/>
</dbReference>
<dbReference type="InterPro" id="IPR051014">
    <property type="entry name" value="Cation_Transport_ATPase_IB"/>
</dbReference>
<feature type="transmembrane region" description="Helical" evidence="12">
    <location>
        <begin position="353"/>
        <end position="375"/>
    </location>
</feature>
<proteinExistence type="inferred from homology"/>
<dbReference type="InterPro" id="IPR023214">
    <property type="entry name" value="HAD_sf"/>
</dbReference>
<dbReference type="PRINTS" id="PR00119">
    <property type="entry name" value="CATATPASE"/>
</dbReference>
<evidence type="ECO:0000256" key="6">
    <source>
        <dbReference type="ARBA" id="ARBA00022840"/>
    </source>
</evidence>
<dbReference type="GO" id="GO:0005886">
    <property type="term" value="C:plasma membrane"/>
    <property type="evidence" value="ECO:0007669"/>
    <property type="project" value="UniProtKB-SubCell"/>
</dbReference>
<keyword evidence="15" id="KW-1185">Reference proteome</keyword>
<protein>
    <recommendedName>
        <fullName evidence="10">P-type Zn(2+) transporter</fullName>
        <ecNumber evidence="10">7.2.2.12</ecNumber>
    </recommendedName>
</protein>
<evidence type="ECO:0000256" key="10">
    <source>
        <dbReference type="ARBA" id="ARBA00039097"/>
    </source>
</evidence>
<keyword evidence="6 12" id="KW-0067">ATP-binding</keyword>
<evidence type="ECO:0000259" key="13">
    <source>
        <dbReference type="PROSITE" id="PS50846"/>
    </source>
</evidence>
<evidence type="ECO:0000256" key="4">
    <source>
        <dbReference type="ARBA" id="ARBA00022723"/>
    </source>
</evidence>
<feature type="transmembrane region" description="Helical" evidence="12">
    <location>
        <begin position="690"/>
        <end position="711"/>
    </location>
</feature>
<dbReference type="PROSITE" id="PS50846">
    <property type="entry name" value="HMA_2"/>
    <property type="match status" value="1"/>
</dbReference>
<keyword evidence="8 12" id="KW-1133">Transmembrane helix</keyword>
<keyword evidence="9 12" id="KW-0472">Membrane</keyword>
<keyword evidence="7" id="KW-1278">Translocase</keyword>
<evidence type="ECO:0000256" key="5">
    <source>
        <dbReference type="ARBA" id="ARBA00022741"/>
    </source>
</evidence>
<dbReference type="SFLD" id="SFLDS00003">
    <property type="entry name" value="Haloacid_Dehalogenase"/>
    <property type="match status" value="1"/>
</dbReference>
<dbReference type="Gene3D" id="3.40.1110.10">
    <property type="entry name" value="Calcium-transporting ATPase, cytoplasmic domain N"/>
    <property type="match status" value="1"/>
</dbReference>
<name>A0A315EMN0_9BURK</name>
<dbReference type="InterPro" id="IPR006121">
    <property type="entry name" value="HMA_dom"/>
</dbReference>
<evidence type="ECO:0000256" key="9">
    <source>
        <dbReference type="ARBA" id="ARBA00023136"/>
    </source>
</evidence>
<dbReference type="PROSITE" id="PS00154">
    <property type="entry name" value="ATPASE_E1_E2"/>
    <property type="match status" value="1"/>
</dbReference>
<dbReference type="SFLD" id="SFLDG00002">
    <property type="entry name" value="C1.7:_P-type_atpase_like"/>
    <property type="match status" value="1"/>
</dbReference>
<keyword evidence="4 12" id="KW-0479">Metal-binding</keyword>
<dbReference type="RefSeq" id="WP_104801476.1">
    <property type="nucleotide sequence ID" value="NZ_NESP01000001.1"/>
</dbReference>
<comment type="caution">
    <text evidence="14">The sequence shown here is derived from an EMBL/GenBank/DDBJ whole genome shotgun (WGS) entry which is preliminary data.</text>
</comment>
<dbReference type="PANTHER" id="PTHR48085:SF5">
    <property type="entry name" value="CADMIUM_ZINC-TRANSPORTING ATPASE HMA4-RELATED"/>
    <property type="match status" value="1"/>
</dbReference>
<dbReference type="NCBIfam" id="TIGR01525">
    <property type="entry name" value="ATPase-IB_hvy"/>
    <property type="match status" value="1"/>
</dbReference>
<dbReference type="GO" id="GO:0016887">
    <property type="term" value="F:ATP hydrolysis activity"/>
    <property type="evidence" value="ECO:0007669"/>
    <property type="project" value="InterPro"/>
</dbReference>
<evidence type="ECO:0000256" key="2">
    <source>
        <dbReference type="ARBA" id="ARBA00006024"/>
    </source>
</evidence>
<feature type="transmembrane region" description="Helical" evidence="12">
    <location>
        <begin position="387"/>
        <end position="413"/>
    </location>
</feature>
<evidence type="ECO:0000256" key="8">
    <source>
        <dbReference type="ARBA" id="ARBA00022989"/>
    </source>
</evidence>
<feature type="transmembrane region" description="Helical" evidence="12">
    <location>
        <begin position="128"/>
        <end position="145"/>
    </location>
</feature>
<dbReference type="InterPro" id="IPR036163">
    <property type="entry name" value="HMA_dom_sf"/>
</dbReference>
<dbReference type="PANTHER" id="PTHR48085">
    <property type="entry name" value="CADMIUM/ZINC-TRANSPORTING ATPASE HMA2-RELATED"/>
    <property type="match status" value="1"/>
</dbReference>
<evidence type="ECO:0000256" key="1">
    <source>
        <dbReference type="ARBA" id="ARBA00004141"/>
    </source>
</evidence>
<feature type="domain" description="HMA" evidence="13">
    <location>
        <begin position="38"/>
        <end position="102"/>
    </location>
</feature>
<dbReference type="SUPFAM" id="SSF81665">
    <property type="entry name" value="Calcium ATPase, transmembrane domain M"/>
    <property type="match status" value="1"/>
</dbReference>
<dbReference type="PRINTS" id="PR00941">
    <property type="entry name" value="CDATPASE"/>
</dbReference>
<evidence type="ECO:0000256" key="7">
    <source>
        <dbReference type="ARBA" id="ARBA00022967"/>
    </source>
</evidence>
<dbReference type="SUPFAM" id="SSF81653">
    <property type="entry name" value="Calcium ATPase, transduction domain A"/>
    <property type="match status" value="1"/>
</dbReference>
<keyword evidence="3 12" id="KW-0812">Transmembrane</keyword>
<dbReference type="Pfam" id="PF00122">
    <property type="entry name" value="E1-E2_ATPase"/>
    <property type="match status" value="1"/>
</dbReference>
<dbReference type="InterPro" id="IPR027256">
    <property type="entry name" value="P-typ_ATPase_IB"/>
</dbReference>
<evidence type="ECO:0000313" key="14">
    <source>
        <dbReference type="EMBL" id="PUE59140.1"/>
    </source>
</evidence>
<evidence type="ECO:0000313" key="15">
    <source>
        <dbReference type="Proteomes" id="UP000251341"/>
    </source>
</evidence>
<dbReference type="Gene3D" id="3.40.50.1000">
    <property type="entry name" value="HAD superfamily/HAD-like"/>
    <property type="match status" value="1"/>
</dbReference>
<sequence length="744" mass="77783">MNPTHQRQQVDTACGCGSGCAASPAVGGPMASKATAVEPHRFRIANMDCASEESEIRRALDGVAGIRGLQFNLGDRELTIAAEDHALRLALDAIRKAGFKPEPLGVEDKSDGATAAAPTGFWASWGKLIAALGLAVAAEGLAFAFPDSWPAKALGMALAAVAIALAGFSVYGKGLSALRQGRLNINALMTVAVTGAFLIGQWPEAAMVMALYAIAEAIEARAVDRARNAIKSLLALAPEQAEVRQGDGSWTRVGVKAVVVDATVRIRPGERVPLDGVVTLGQSAIDQSPVTGESLPIDKAPGDEVYAGTINQSAALEFRVTAPASDSTLARIIHAVEQAQSSRAPTQRFVDRFAAIYTPAVFILAVAVALLAPWITDLTWMQAVYKALVLLVIACPCALVISTPVTVVSGLAAGARRGILIKGGVYLEDARKIKAVALDKTGTITEGKPKLVAFEPVDTGLDQRVLEGLAKSLAGRSDHPVSKAIAEGLSTADQEVGEFQAVAGRGVQGVIGNHSYALANHRWIEERGQCSAELETRLAVHEEAGRTVTLLANSERVMAICAVADTIKPSSAQAVADLKSLGVTPVMLTGDNIATARTVGSLAGIAEVRGNLLPEDKLQAIGELQQRLGITAMTGDGINDAPALAKADIGFAMGAAGTHTAMEAADVVVMNDDLRRLPETIRLSKRTHAVLWQNICLALGIKLVFLVLAIFDNASMWMAVFADMGASLLVVLNGLRLLGKQSSK</sequence>
<dbReference type="Pfam" id="PF00702">
    <property type="entry name" value="Hydrolase"/>
    <property type="match status" value="1"/>
</dbReference>
<evidence type="ECO:0000256" key="3">
    <source>
        <dbReference type="ARBA" id="ARBA00022692"/>
    </source>
</evidence>